<keyword evidence="2" id="KW-1185">Reference proteome</keyword>
<dbReference type="KEGG" id="pic:PICST_47034"/>
<gene>
    <name evidence="1" type="ORF">PICST_47034</name>
</gene>
<proteinExistence type="predicted"/>
<dbReference type="InParanoid" id="A3LV43"/>
<sequence>FGLISIHSGSQFQFNPINKVLTHPHVFSVGGADGSPVSLFLNADTTLTDSGGLGIYVDPTTGEFGLVDPFGQLKPTPGFSISEGYLNFSPNNNWKACPSGPNQFSLANNDCTGGTGIALKIAQ</sequence>
<protein>
    <submittedName>
        <fullName evidence="1">Uncharacterized protein</fullName>
    </submittedName>
</protein>
<dbReference type="HOGENOM" id="CLU_141135_0_0_1"/>
<dbReference type="STRING" id="322104.A3LV43"/>
<dbReference type="AlphaFoldDB" id="A3LV43"/>
<name>A3LV43_PICST</name>
<dbReference type="RefSeq" id="XP_001384738.2">
    <property type="nucleotide sequence ID" value="XM_001384701.1"/>
</dbReference>
<evidence type="ECO:0000313" key="2">
    <source>
        <dbReference type="Proteomes" id="UP000002258"/>
    </source>
</evidence>
<evidence type="ECO:0000313" key="1">
    <source>
        <dbReference type="EMBL" id="ABN66709.2"/>
    </source>
</evidence>
<dbReference type="GeneID" id="4839683"/>
<accession>A3LV43</accession>
<feature type="non-terminal residue" evidence="1">
    <location>
        <position position="1"/>
    </location>
</feature>
<organism evidence="1 2">
    <name type="scientific">Scheffersomyces stipitis (strain ATCC 58785 / CBS 6054 / NBRC 10063 / NRRL Y-11545)</name>
    <name type="common">Yeast</name>
    <name type="synonym">Pichia stipitis</name>
    <dbReference type="NCBI Taxonomy" id="322104"/>
    <lineage>
        <taxon>Eukaryota</taxon>
        <taxon>Fungi</taxon>
        <taxon>Dikarya</taxon>
        <taxon>Ascomycota</taxon>
        <taxon>Saccharomycotina</taxon>
        <taxon>Pichiomycetes</taxon>
        <taxon>Debaryomycetaceae</taxon>
        <taxon>Scheffersomyces</taxon>
    </lineage>
</organism>
<dbReference type="OMA" id="LARNDCT"/>
<dbReference type="eggNOG" id="ENOG502RQ2W">
    <property type="taxonomic scope" value="Eukaryota"/>
</dbReference>
<dbReference type="EMBL" id="CP000499">
    <property type="protein sequence ID" value="ABN66709.2"/>
    <property type="molecule type" value="Genomic_DNA"/>
</dbReference>
<dbReference type="Proteomes" id="UP000002258">
    <property type="component" value="Chromosome 5"/>
</dbReference>
<dbReference type="OrthoDB" id="5415592at2759"/>
<reference evidence="1 2" key="1">
    <citation type="journal article" date="2007" name="Nat. Biotechnol.">
        <title>Genome sequence of the lignocellulose-bioconverting and xylose-fermenting yeast Pichia stipitis.</title>
        <authorList>
            <person name="Jeffries T.W."/>
            <person name="Grigoriev I.V."/>
            <person name="Grimwood J."/>
            <person name="Laplaza J.M."/>
            <person name="Aerts A."/>
            <person name="Salamov A."/>
            <person name="Schmutz J."/>
            <person name="Lindquist E."/>
            <person name="Dehal P."/>
            <person name="Shapiro H."/>
            <person name="Jin Y.S."/>
            <person name="Passoth V."/>
            <person name="Richardson P.M."/>
        </authorList>
    </citation>
    <scope>NUCLEOTIDE SEQUENCE [LARGE SCALE GENOMIC DNA]</scope>
    <source>
        <strain evidence="2">ATCC 58785 / CBS 6054 / NBRC 10063 / NRRL Y-11545</strain>
    </source>
</reference>